<evidence type="ECO:0000313" key="3">
    <source>
        <dbReference type="Proteomes" id="UP001058860"/>
    </source>
</evidence>
<proteinExistence type="predicted"/>
<organism evidence="2 3">
    <name type="scientific">Svornostia abyssi</name>
    <dbReference type="NCBI Taxonomy" id="2898438"/>
    <lineage>
        <taxon>Bacteria</taxon>
        <taxon>Bacillati</taxon>
        <taxon>Actinomycetota</taxon>
        <taxon>Thermoleophilia</taxon>
        <taxon>Solirubrobacterales</taxon>
        <taxon>Baekduiaceae</taxon>
        <taxon>Svornostia</taxon>
    </lineage>
</organism>
<dbReference type="Pfam" id="PF00326">
    <property type="entry name" value="Peptidase_S9"/>
    <property type="match status" value="1"/>
</dbReference>
<name>A0ABY5PKM3_9ACTN</name>
<dbReference type="InterPro" id="IPR001375">
    <property type="entry name" value="Peptidase_S9_cat"/>
</dbReference>
<dbReference type="SUPFAM" id="SSF53474">
    <property type="entry name" value="alpha/beta-Hydrolases"/>
    <property type="match status" value="1"/>
</dbReference>
<evidence type="ECO:0000259" key="1">
    <source>
        <dbReference type="Pfam" id="PF00326"/>
    </source>
</evidence>
<dbReference type="Gene3D" id="3.40.50.1820">
    <property type="entry name" value="alpha/beta hydrolase"/>
    <property type="match status" value="1"/>
</dbReference>
<keyword evidence="3" id="KW-1185">Reference proteome</keyword>
<protein>
    <recommendedName>
        <fullName evidence="1">Peptidase S9 prolyl oligopeptidase catalytic domain-containing protein</fullName>
    </recommendedName>
</protein>
<dbReference type="Proteomes" id="UP001058860">
    <property type="component" value="Chromosome"/>
</dbReference>
<feature type="domain" description="Peptidase S9 prolyl oligopeptidase catalytic" evidence="1">
    <location>
        <begin position="208"/>
        <end position="328"/>
    </location>
</feature>
<dbReference type="RefSeq" id="WP_353865634.1">
    <property type="nucleotide sequence ID" value="NZ_CP088295.1"/>
</dbReference>
<dbReference type="EMBL" id="CP088295">
    <property type="protein sequence ID" value="UUY05171.1"/>
    <property type="molecule type" value="Genomic_DNA"/>
</dbReference>
<accession>A0ABY5PKM3</accession>
<evidence type="ECO:0000313" key="2">
    <source>
        <dbReference type="EMBL" id="UUY05171.1"/>
    </source>
</evidence>
<reference evidence="3" key="1">
    <citation type="submission" date="2021-11" db="EMBL/GenBank/DDBJ databases">
        <title>Cultivation dependent microbiological survey of springs from the worlds oldest radium mine currently devoted to the extraction of radon-saturated water.</title>
        <authorList>
            <person name="Kapinusova G."/>
            <person name="Smrhova T."/>
            <person name="Strejcek M."/>
            <person name="Suman J."/>
            <person name="Jani K."/>
            <person name="Pajer P."/>
            <person name="Uhlik O."/>
        </authorList>
    </citation>
    <scope>NUCLEOTIDE SEQUENCE [LARGE SCALE GENOMIC DNA]</scope>
    <source>
        <strain evidence="3">J379</strain>
    </source>
</reference>
<sequence length="363" mass="39725">MNASPLESPRDPVGFALLHGSAALDLGLRTGLATAIAAASMTTVTEVVTRRDARRLRWYADVARGWDRERLFPPPATVDVRVRPGEGPGVEGGRVELLDFGSQYEAINPHLREAYARHANNAVAHAQHWRHASGPRPTLVVVHGFGASPAWINVSFFALKEVFAGGWDVLLYKLPFHGSRRGSLTPINGIELFAHGMAHFTEAMLHAVHDLRAFLDYVLAQGAPRVGVTGLSLGGYVTALTAAADSRLDFAVPNAAVIDLPRLLKIWFPANHTLGVIRALGGLPAETFSEAIAVTSPLSYPPLVPKDRRMIVAGLGDRLAPPEQSLLLWEHWERPRIEWFPGSHFIHVGWDGYRQGLRDLMQT</sequence>
<dbReference type="InterPro" id="IPR029058">
    <property type="entry name" value="AB_hydrolase_fold"/>
</dbReference>
<gene>
    <name evidence="2" type="ORF">LRS13_06490</name>
</gene>